<evidence type="ECO:0000313" key="3">
    <source>
        <dbReference type="EMBL" id="MDQ0366385.1"/>
    </source>
</evidence>
<dbReference type="PANTHER" id="PTHR13887:SF55">
    <property type="entry name" value="SLR0313 PROTEIN"/>
    <property type="match status" value="1"/>
</dbReference>
<dbReference type="PANTHER" id="PTHR13887">
    <property type="entry name" value="GLUTATHIONE S-TRANSFERASE KAPPA"/>
    <property type="match status" value="1"/>
</dbReference>
<dbReference type="Proteomes" id="UP001240236">
    <property type="component" value="Unassembled WGS sequence"/>
</dbReference>
<keyword evidence="4" id="KW-1185">Reference proteome</keyword>
<dbReference type="Gene3D" id="3.40.30.10">
    <property type="entry name" value="Glutaredoxin"/>
    <property type="match status" value="1"/>
</dbReference>
<protein>
    <submittedName>
        <fullName evidence="3">Protein-disulfide isomerase</fullName>
    </submittedName>
</protein>
<dbReference type="InterPro" id="IPR012336">
    <property type="entry name" value="Thioredoxin-like_fold"/>
</dbReference>
<accession>A0AAE3W0K1</accession>
<feature type="domain" description="Thioredoxin" evidence="2">
    <location>
        <begin position="1"/>
        <end position="163"/>
    </location>
</feature>
<dbReference type="InterPro" id="IPR013766">
    <property type="entry name" value="Thioredoxin_domain"/>
</dbReference>
<reference evidence="3 4" key="1">
    <citation type="submission" date="2023-07" db="EMBL/GenBank/DDBJ databases">
        <title>Sequencing the genomes of 1000 actinobacteria strains.</title>
        <authorList>
            <person name="Klenk H.-P."/>
        </authorList>
    </citation>
    <scope>NUCLEOTIDE SEQUENCE [LARGE SCALE GENOMIC DNA]</scope>
    <source>
        <strain evidence="3 4">DSM 44709</strain>
    </source>
</reference>
<dbReference type="AlphaFoldDB" id="A0AAE3W0K1"/>
<keyword evidence="3" id="KW-0413">Isomerase</keyword>
<evidence type="ECO:0000313" key="4">
    <source>
        <dbReference type="Proteomes" id="UP001240236"/>
    </source>
</evidence>
<dbReference type="PROSITE" id="PS51352">
    <property type="entry name" value="THIOREDOXIN_2"/>
    <property type="match status" value="1"/>
</dbReference>
<dbReference type="InterPro" id="IPR036249">
    <property type="entry name" value="Thioredoxin-like_sf"/>
</dbReference>
<evidence type="ECO:0000256" key="1">
    <source>
        <dbReference type="ARBA" id="ARBA00005791"/>
    </source>
</evidence>
<evidence type="ECO:0000259" key="2">
    <source>
        <dbReference type="PROSITE" id="PS51352"/>
    </source>
</evidence>
<organism evidence="3 4">
    <name type="scientific">Catenuloplanes indicus</name>
    <dbReference type="NCBI Taxonomy" id="137267"/>
    <lineage>
        <taxon>Bacteria</taxon>
        <taxon>Bacillati</taxon>
        <taxon>Actinomycetota</taxon>
        <taxon>Actinomycetes</taxon>
        <taxon>Micromonosporales</taxon>
        <taxon>Micromonosporaceae</taxon>
        <taxon>Catenuloplanes</taxon>
    </lineage>
</organism>
<dbReference type="GO" id="GO:0016853">
    <property type="term" value="F:isomerase activity"/>
    <property type="evidence" value="ECO:0007669"/>
    <property type="project" value="UniProtKB-KW"/>
</dbReference>
<gene>
    <name evidence="3" type="ORF">J2S42_003054</name>
</gene>
<dbReference type="RefSeq" id="WP_307239675.1">
    <property type="nucleotide sequence ID" value="NZ_JAUSUZ010000001.1"/>
</dbReference>
<comment type="caution">
    <text evidence="3">The sequence shown here is derived from an EMBL/GenBank/DDBJ whole genome shotgun (WGS) entry which is preliminary data.</text>
</comment>
<dbReference type="Pfam" id="PF13462">
    <property type="entry name" value="Thioredoxin_4"/>
    <property type="match status" value="1"/>
</dbReference>
<comment type="similarity">
    <text evidence="1">Belongs to the thioredoxin family. DsbA subfamily.</text>
</comment>
<name>A0AAE3W0K1_9ACTN</name>
<proteinExistence type="inferred from homology"/>
<dbReference type="EMBL" id="JAUSUZ010000001">
    <property type="protein sequence ID" value="MDQ0366385.1"/>
    <property type="molecule type" value="Genomic_DNA"/>
</dbReference>
<dbReference type="SUPFAM" id="SSF52833">
    <property type="entry name" value="Thioredoxin-like"/>
    <property type="match status" value="1"/>
</dbReference>
<sequence>MDHVYGNVDAPVTVLEYGDYQCPYCAGAAPVLRRLVEESDGQIRLIFRNFPLFEIHEYALTAALAAESTTAAGVFWDMHHVLFKKQDRLEDAFLRHYAEAVGADPELATGEAAQQFAPKVQDDYTTGVASGIAGTPSLLINDTPYEGRIELPDLRRATTLTLRRV</sequence>